<name>A0A4S2KUI6_9HYME</name>
<gene>
    <name evidence="1" type="ORF">DBV15_12221</name>
</gene>
<organism evidence="1 2">
    <name type="scientific">Temnothorax longispinosus</name>
    <dbReference type="NCBI Taxonomy" id="300112"/>
    <lineage>
        <taxon>Eukaryota</taxon>
        <taxon>Metazoa</taxon>
        <taxon>Ecdysozoa</taxon>
        <taxon>Arthropoda</taxon>
        <taxon>Hexapoda</taxon>
        <taxon>Insecta</taxon>
        <taxon>Pterygota</taxon>
        <taxon>Neoptera</taxon>
        <taxon>Endopterygota</taxon>
        <taxon>Hymenoptera</taxon>
        <taxon>Apocrita</taxon>
        <taxon>Aculeata</taxon>
        <taxon>Formicoidea</taxon>
        <taxon>Formicidae</taxon>
        <taxon>Myrmicinae</taxon>
        <taxon>Temnothorax</taxon>
    </lineage>
</organism>
<proteinExistence type="predicted"/>
<comment type="caution">
    <text evidence="1">The sequence shown here is derived from an EMBL/GenBank/DDBJ whole genome shotgun (WGS) entry which is preliminary data.</text>
</comment>
<accession>A0A4S2KUI6</accession>
<protein>
    <submittedName>
        <fullName evidence="1">Uncharacterized protein</fullName>
    </submittedName>
</protein>
<reference evidence="1 2" key="1">
    <citation type="journal article" date="2019" name="Philos. Trans. R. Soc. Lond., B, Biol. Sci.">
        <title>Ant behaviour and brain gene expression of defending hosts depend on the ecological success of the intruding social parasite.</title>
        <authorList>
            <person name="Kaur R."/>
            <person name="Stoldt M."/>
            <person name="Jongepier E."/>
            <person name="Feldmeyer B."/>
            <person name="Menzel F."/>
            <person name="Bornberg-Bauer E."/>
            <person name="Foitzik S."/>
        </authorList>
    </citation>
    <scope>NUCLEOTIDE SEQUENCE [LARGE SCALE GENOMIC DNA]</scope>
    <source>
        <tissue evidence="1">Whole body</tissue>
    </source>
</reference>
<dbReference type="Proteomes" id="UP000310200">
    <property type="component" value="Unassembled WGS sequence"/>
</dbReference>
<keyword evidence="2" id="KW-1185">Reference proteome</keyword>
<evidence type="ECO:0000313" key="2">
    <source>
        <dbReference type="Proteomes" id="UP000310200"/>
    </source>
</evidence>
<dbReference type="EMBL" id="QBLH01001074">
    <property type="protein sequence ID" value="TGZ53256.1"/>
    <property type="molecule type" value="Genomic_DNA"/>
</dbReference>
<dbReference type="AlphaFoldDB" id="A0A4S2KUI6"/>
<evidence type="ECO:0000313" key="1">
    <source>
        <dbReference type="EMBL" id="TGZ53256.1"/>
    </source>
</evidence>
<sequence>TREVKGEGRGFVGSDLTAYRTWLAAPATPGLSLRTLSTNAEASLTICPTRPALCIWIRWCRLEYKDGT</sequence>
<feature type="non-terminal residue" evidence="1">
    <location>
        <position position="1"/>
    </location>
</feature>